<dbReference type="GO" id="GO:0003824">
    <property type="term" value="F:catalytic activity"/>
    <property type="evidence" value="ECO:0007669"/>
    <property type="project" value="InterPro"/>
</dbReference>
<reference evidence="7 8" key="1">
    <citation type="submission" date="2019-10" db="EMBL/GenBank/DDBJ databases">
        <authorList>
            <person name="Wolf R A."/>
        </authorList>
    </citation>
    <scope>NUCLEOTIDE SEQUENCE [LARGE SCALE GENOMIC DNA]</scope>
    <source>
        <strain evidence="7">Collinsella_aerofaciens_AK_138A</strain>
    </source>
</reference>
<evidence type="ECO:0008006" key="9">
    <source>
        <dbReference type="Google" id="ProtNLM"/>
    </source>
</evidence>
<evidence type="ECO:0000256" key="5">
    <source>
        <dbReference type="ARBA" id="ARBA00023004"/>
    </source>
</evidence>
<dbReference type="InterPro" id="IPR058240">
    <property type="entry name" value="rSAM_sf"/>
</dbReference>
<gene>
    <name evidence="7" type="ORF">LMKDKBCB_01576</name>
</gene>
<dbReference type="Proteomes" id="UP000330807">
    <property type="component" value="Unassembled WGS sequence"/>
</dbReference>
<evidence type="ECO:0000313" key="8">
    <source>
        <dbReference type="Proteomes" id="UP000330807"/>
    </source>
</evidence>
<dbReference type="PANTHER" id="PTHR43787:SF11">
    <property type="entry name" value="UPF0026 PROTEIN SLR1464"/>
    <property type="match status" value="1"/>
</dbReference>
<evidence type="ECO:0000256" key="1">
    <source>
        <dbReference type="ARBA" id="ARBA00001966"/>
    </source>
</evidence>
<dbReference type="PANTHER" id="PTHR43787">
    <property type="entry name" value="FEMO COFACTOR BIOSYNTHESIS PROTEIN NIFB-RELATED"/>
    <property type="match status" value="1"/>
</dbReference>
<dbReference type="SUPFAM" id="SSF102114">
    <property type="entry name" value="Radical SAM enzymes"/>
    <property type="match status" value="1"/>
</dbReference>
<dbReference type="SFLD" id="SFLDG01083">
    <property type="entry name" value="Uncharacterised_Radical_SAM_Su"/>
    <property type="match status" value="1"/>
</dbReference>
<keyword evidence="4" id="KW-0479">Metal-binding</keyword>
<dbReference type="RefSeq" id="WP_156063220.1">
    <property type="nucleotide sequence ID" value="NZ_CABWIH010000032.1"/>
</dbReference>
<dbReference type="GO" id="GO:0046872">
    <property type="term" value="F:metal ion binding"/>
    <property type="evidence" value="ECO:0007669"/>
    <property type="project" value="UniProtKB-KW"/>
</dbReference>
<evidence type="ECO:0000256" key="4">
    <source>
        <dbReference type="ARBA" id="ARBA00022723"/>
    </source>
</evidence>
<evidence type="ECO:0000256" key="6">
    <source>
        <dbReference type="ARBA" id="ARBA00023014"/>
    </source>
</evidence>
<keyword evidence="6" id="KW-0411">Iron-sulfur</keyword>
<name>A0A5K1IX03_9ACTN</name>
<keyword evidence="3" id="KW-0949">S-adenosyl-L-methionine</keyword>
<dbReference type="AlphaFoldDB" id="A0A5K1IX03"/>
<dbReference type="Gene3D" id="3.20.20.70">
    <property type="entry name" value="Aldolase class I"/>
    <property type="match status" value="1"/>
</dbReference>
<evidence type="ECO:0000256" key="2">
    <source>
        <dbReference type="ARBA" id="ARBA00022485"/>
    </source>
</evidence>
<dbReference type="EMBL" id="CABWIH010000032">
    <property type="protein sequence ID" value="VWL93634.1"/>
    <property type="molecule type" value="Genomic_DNA"/>
</dbReference>
<protein>
    <recommendedName>
        <fullName evidence="9">Radical SAM protein</fullName>
    </recommendedName>
</protein>
<sequence>MSTFLNASPIFGPVRSRRLGLSLGVNMMPASGKICTFDCIYCENGLNAERPCHEPYNTAAVVLDALEAKLCGMAAEGEPPDVITFAGNGEPTAAPEFPQAIAGAVALRDQLAPNTKIAVLSNGTRADRPQVHDALMMVDDNILKLDTVDPAFIQLIDQPVGPYDVEHQIETFASFNGHVIIQTMFLTGEHRGKPLDNTGEECVGPWLAALERIRPQEATIYTVARETPVAGLAKAAPEVLDTIAARVRTLGIPCQVSY</sequence>
<keyword evidence="5" id="KW-0408">Iron</keyword>
<accession>A0A5K1IX03</accession>
<dbReference type="GO" id="GO:0051539">
    <property type="term" value="F:4 iron, 4 sulfur cluster binding"/>
    <property type="evidence" value="ECO:0007669"/>
    <property type="project" value="UniProtKB-KW"/>
</dbReference>
<evidence type="ECO:0000313" key="7">
    <source>
        <dbReference type="EMBL" id="VWL93634.1"/>
    </source>
</evidence>
<dbReference type="InterPro" id="IPR040084">
    <property type="entry name" value="GTPase_Obg"/>
</dbReference>
<dbReference type="InterPro" id="IPR007197">
    <property type="entry name" value="rSAM"/>
</dbReference>
<organism evidence="7 8">
    <name type="scientific">Collinsella aerofaciens</name>
    <dbReference type="NCBI Taxonomy" id="74426"/>
    <lineage>
        <taxon>Bacteria</taxon>
        <taxon>Bacillati</taxon>
        <taxon>Actinomycetota</taxon>
        <taxon>Coriobacteriia</taxon>
        <taxon>Coriobacteriales</taxon>
        <taxon>Coriobacteriaceae</taxon>
        <taxon>Collinsella</taxon>
    </lineage>
</organism>
<proteinExistence type="predicted"/>
<comment type="cofactor">
    <cofactor evidence="1">
        <name>[4Fe-4S] cluster</name>
        <dbReference type="ChEBI" id="CHEBI:49883"/>
    </cofactor>
</comment>
<evidence type="ECO:0000256" key="3">
    <source>
        <dbReference type="ARBA" id="ARBA00022691"/>
    </source>
</evidence>
<dbReference type="InterPro" id="IPR013785">
    <property type="entry name" value="Aldolase_TIM"/>
</dbReference>
<keyword evidence="2" id="KW-0004">4Fe-4S</keyword>
<dbReference type="SFLD" id="SFLDS00029">
    <property type="entry name" value="Radical_SAM"/>
    <property type="match status" value="1"/>
</dbReference>